<reference evidence="8 9" key="1">
    <citation type="submission" date="2016-10" db="EMBL/GenBank/DDBJ databases">
        <authorList>
            <person name="de Groot N.N."/>
        </authorList>
    </citation>
    <scope>NUCLEOTIDE SEQUENCE [LARGE SCALE GENOMIC DNA]</scope>
    <source>
        <strain evidence="8 9">DSM 15695</strain>
    </source>
</reference>
<dbReference type="RefSeq" id="WP_092572089.1">
    <property type="nucleotide sequence ID" value="NZ_FOEN01000007.1"/>
</dbReference>
<feature type="transmembrane region" description="Helical" evidence="7">
    <location>
        <begin position="49"/>
        <end position="71"/>
    </location>
</feature>
<evidence type="ECO:0000256" key="6">
    <source>
        <dbReference type="ARBA" id="ARBA00023136"/>
    </source>
</evidence>
<feature type="transmembrane region" description="Helical" evidence="7">
    <location>
        <begin position="78"/>
        <end position="102"/>
    </location>
</feature>
<comment type="subcellular location">
    <subcellularLocation>
        <location evidence="1">Cell membrane</location>
        <topology evidence="1">Multi-pass membrane protein</topology>
    </subcellularLocation>
</comment>
<dbReference type="PANTHER" id="PTHR43663:SF1">
    <property type="entry name" value="CHROMATE TRANSPORTER"/>
    <property type="match status" value="1"/>
</dbReference>
<dbReference type="GO" id="GO:0005886">
    <property type="term" value="C:plasma membrane"/>
    <property type="evidence" value="ECO:0007669"/>
    <property type="project" value="UniProtKB-SubCell"/>
</dbReference>
<evidence type="ECO:0000256" key="7">
    <source>
        <dbReference type="SAM" id="Phobius"/>
    </source>
</evidence>
<protein>
    <submittedName>
        <fullName evidence="8">Chromate transporter</fullName>
    </submittedName>
</protein>
<feature type="transmembrane region" description="Helical" evidence="7">
    <location>
        <begin position="144"/>
        <end position="177"/>
    </location>
</feature>
<keyword evidence="5 7" id="KW-1133">Transmembrane helix</keyword>
<accession>A0A1H9EQ56</accession>
<keyword evidence="9" id="KW-1185">Reference proteome</keyword>
<proteinExistence type="inferred from homology"/>
<sequence>MEDKRKVLMKLFSSTFMLSSFTFGGGYVIVPLMKEKFVEDLGWLEEKEMLNMVAIAQSAPGPIVVNTSIILGYKIAGLAGAIVTLLGTILPPLIIMSVVSYFYQVFRDNPLVQAVLKGMQAGVAAIIINIVLNMGQNVLKEKSLLSIAIMVGAFLATFVFDINVVYIILVCGLLGALRTLLHFQEGGV</sequence>
<evidence type="ECO:0000313" key="9">
    <source>
        <dbReference type="Proteomes" id="UP000198833"/>
    </source>
</evidence>
<evidence type="ECO:0000256" key="2">
    <source>
        <dbReference type="ARBA" id="ARBA00005262"/>
    </source>
</evidence>
<evidence type="ECO:0000313" key="8">
    <source>
        <dbReference type="EMBL" id="SEQ27745.1"/>
    </source>
</evidence>
<keyword evidence="6 7" id="KW-0472">Membrane</keyword>
<evidence type="ECO:0000256" key="4">
    <source>
        <dbReference type="ARBA" id="ARBA00022692"/>
    </source>
</evidence>
<feature type="transmembrane region" description="Helical" evidence="7">
    <location>
        <begin position="7"/>
        <end position="29"/>
    </location>
</feature>
<dbReference type="PANTHER" id="PTHR43663">
    <property type="entry name" value="CHROMATE TRANSPORT PROTEIN-RELATED"/>
    <property type="match status" value="1"/>
</dbReference>
<dbReference type="InterPro" id="IPR052518">
    <property type="entry name" value="CHR_Transporter"/>
</dbReference>
<keyword evidence="4 7" id="KW-0812">Transmembrane</keyword>
<comment type="similarity">
    <text evidence="2">Belongs to the chromate ion transporter (CHR) (TC 2.A.51) family.</text>
</comment>
<organism evidence="8 9">
    <name type="scientific">Ignavigranum ruoffiae</name>
    <dbReference type="NCBI Taxonomy" id="89093"/>
    <lineage>
        <taxon>Bacteria</taxon>
        <taxon>Bacillati</taxon>
        <taxon>Bacillota</taxon>
        <taxon>Bacilli</taxon>
        <taxon>Lactobacillales</taxon>
        <taxon>Aerococcaceae</taxon>
        <taxon>Ignavigranum</taxon>
    </lineage>
</organism>
<dbReference type="Proteomes" id="UP000198833">
    <property type="component" value="Unassembled WGS sequence"/>
</dbReference>
<dbReference type="EMBL" id="FOEN01000007">
    <property type="protein sequence ID" value="SEQ27745.1"/>
    <property type="molecule type" value="Genomic_DNA"/>
</dbReference>
<feature type="transmembrane region" description="Helical" evidence="7">
    <location>
        <begin position="114"/>
        <end position="132"/>
    </location>
</feature>
<gene>
    <name evidence="8" type="ORF">SAMN04488558_107104</name>
</gene>
<evidence type="ECO:0000256" key="1">
    <source>
        <dbReference type="ARBA" id="ARBA00004651"/>
    </source>
</evidence>
<dbReference type="GO" id="GO:0015109">
    <property type="term" value="F:chromate transmembrane transporter activity"/>
    <property type="evidence" value="ECO:0007669"/>
    <property type="project" value="InterPro"/>
</dbReference>
<name>A0A1H9EQ56_9LACT</name>
<keyword evidence="3" id="KW-1003">Cell membrane</keyword>
<dbReference type="AlphaFoldDB" id="A0A1H9EQ56"/>
<evidence type="ECO:0000256" key="5">
    <source>
        <dbReference type="ARBA" id="ARBA00022989"/>
    </source>
</evidence>
<dbReference type="Pfam" id="PF02417">
    <property type="entry name" value="Chromate_transp"/>
    <property type="match status" value="1"/>
</dbReference>
<evidence type="ECO:0000256" key="3">
    <source>
        <dbReference type="ARBA" id="ARBA00022475"/>
    </source>
</evidence>
<dbReference type="InterPro" id="IPR003370">
    <property type="entry name" value="Chromate_transpt"/>
</dbReference>
<dbReference type="OrthoDB" id="9027281at2"/>